<evidence type="ECO:0000256" key="4">
    <source>
        <dbReference type="ARBA" id="ARBA00022729"/>
    </source>
</evidence>
<name>A0A1S0TQP9_LOALO</name>
<dbReference type="KEGG" id="loa:LOAG_09942"/>
<keyword evidence="4" id="KW-0732">Signal</keyword>
<accession>A0A1S0TQP9</accession>
<dbReference type="Pfam" id="PF01060">
    <property type="entry name" value="TTR-52"/>
    <property type="match status" value="1"/>
</dbReference>
<organism evidence="5">
    <name type="scientific">Loa loa</name>
    <name type="common">Eye worm</name>
    <name type="synonym">Filaria loa</name>
    <dbReference type="NCBI Taxonomy" id="7209"/>
    <lineage>
        <taxon>Eukaryota</taxon>
        <taxon>Metazoa</taxon>
        <taxon>Ecdysozoa</taxon>
        <taxon>Nematoda</taxon>
        <taxon>Chromadorea</taxon>
        <taxon>Rhabditida</taxon>
        <taxon>Spirurina</taxon>
        <taxon>Spiruromorpha</taxon>
        <taxon>Filarioidea</taxon>
        <taxon>Onchocercidae</taxon>
        <taxon>Loa</taxon>
    </lineage>
</organism>
<comment type="similarity">
    <text evidence="2">Belongs to the nematode transthyretin-like family.</text>
</comment>
<dbReference type="EMBL" id="JH712462">
    <property type="protein sequence ID" value="EFO18555.1"/>
    <property type="molecule type" value="Genomic_DNA"/>
</dbReference>
<dbReference type="InterPro" id="IPR001534">
    <property type="entry name" value="Transthyretin-like"/>
</dbReference>
<evidence type="ECO:0000313" key="5">
    <source>
        <dbReference type="EMBL" id="EFO18555.1"/>
    </source>
</evidence>
<dbReference type="GeneID" id="9947381"/>
<dbReference type="RefSeq" id="XP_003145515.1">
    <property type="nucleotide sequence ID" value="XM_003145467.1"/>
</dbReference>
<reference evidence="5" key="1">
    <citation type="submission" date="2012-04" db="EMBL/GenBank/DDBJ databases">
        <title>The Genome Sequence of Loa loa.</title>
        <authorList>
            <consortium name="The Broad Institute Genome Sequencing Platform"/>
            <consortium name="Broad Institute Genome Sequencing Center for Infectious Disease"/>
            <person name="Nutman T.B."/>
            <person name="Fink D.L."/>
            <person name="Russ C."/>
            <person name="Young S."/>
            <person name="Zeng Q."/>
            <person name="Gargeya S."/>
            <person name="Alvarado L."/>
            <person name="Berlin A."/>
            <person name="Chapman S.B."/>
            <person name="Chen Z."/>
            <person name="Freedman E."/>
            <person name="Gellesch M."/>
            <person name="Goldberg J."/>
            <person name="Griggs A."/>
            <person name="Gujja S."/>
            <person name="Heilman E.R."/>
            <person name="Heiman D."/>
            <person name="Howarth C."/>
            <person name="Mehta T."/>
            <person name="Neiman D."/>
            <person name="Pearson M."/>
            <person name="Roberts A."/>
            <person name="Saif S."/>
            <person name="Shea T."/>
            <person name="Shenoy N."/>
            <person name="Sisk P."/>
            <person name="Stolte C."/>
            <person name="Sykes S."/>
            <person name="White J."/>
            <person name="Yandava C."/>
            <person name="Haas B."/>
            <person name="Henn M.R."/>
            <person name="Nusbaum C."/>
            <person name="Birren B."/>
        </authorList>
    </citation>
    <scope>NUCLEOTIDE SEQUENCE [LARGE SCALE GENOMIC DNA]</scope>
</reference>
<dbReference type="GO" id="GO:0005576">
    <property type="term" value="C:extracellular region"/>
    <property type="evidence" value="ECO:0007669"/>
    <property type="project" value="UniProtKB-SubCell"/>
</dbReference>
<feature type="non-terminal residue" evidence="5">
    <location>
        <position position="128"/>
    </location>
</feature>
<evidence type="ECO:0000256" key="2">
    <source>
        <dbReference type="ARBA" id="ARBA00010112"/>
    </source>
</evidence>
<keyword evidence="3" id="KW-0964">Secreted</keyword>
<dbReference type="AlphaFoldDB" id="A0A1S0TQP9"/>
<dbReference type="InterPro" id="IPR038479">
    <property type="entry name" value="Transthyretin-like_sf"/>
</dbReference>
<dbReference type="PANTHER" id="PTHR21700">
    <property type="entry name" value="TRANSTHYRETIN-LIKE FAMILY PROTEIN-RELATED"/>
    <property type="match status" value="1"/>
</dbReference>
<comment type="subcellular location">
    <subcellularLocation>
        <location evidence="1">Secreted</location>
    </subcellularLocation>
</comment>
<evidence type="ECO:0000256" key="3">
    <source>
        <dbReference type="ARBA" id="ARBA00022525"/>
    </source>
</evidence>
<protein>
    <recommendedName>
        <fullName evidence="6">Transthyretin-like family protein</fullName>
    </recommendedName>
</protein>
<sequence length="128" mass="14599">MEHMVQSIAIRGKFICGQEPINGIRVKLFENNLNSQSIIIDEHMLAINSDNILNETCTDQNGQFFINGTTVKVGQIQPILKVYHNCLHNKLFGLRKIHFLVPYHFINYGIHAEKVLDLGIFNLEAILP</sequence>
<dbReference type="Gene3D" id="2.60.40.3330">
    <property type="match status" value="1"/>
</dbReference>
<gene>
    <name evidence="5" type="ORF">LOAG_09942</name>
</gene>
<evidence type="ECO:0008006" key="6">
    <source>
        <dbReference type="Google" id="ProtNLM"/>
    </source>
</evidence>
<evidence type="ECO:0000256" key="1">
    <source>
        <dbReference type="ARBA" id="ARBA00004613"/>
    </source>
</evidence>
<dbReference type="PANTHER" id="PTHR21700:SF118">
    <property type="entry name" value="TRANSTHYRETIN-LIKE FAMILY PROTEIN"/>
    <property type="match status" value="1"/>
</dbReference>
<dbReference type="OMA" id="DEDSKCT"/>
<dbReference type="InParanoid" id="A0A1S0TQP9"/>
<dbReference type="GO" id="GO:0009986">
    <property type="term" value="C:cell surface"/>
    <property type="evidence" value="ECO:0007669"/>
    <property type="project" value="InterPro"/>
</dbReference>
<dbReference type="OrthoDB" id="5845431at2759"/>
<dbReference type="CTD" id="9947381"/>
<proteinExistence type="inferred from homology"/>